<protein>
    <recommendedName>
        <fullName evidence="4">3'-5' exonuclease domain-containing protein</fullName>
    </recommendedName>
</protein>
<dbReference type="PANTHER" id="PTHR13620">
    <property type="entry name" value="3-5 EXONUCLEASE"/>
    <property type="match status" value="1"/>
</dbReference>
<keyword evidence="2" id="KW-0378">Hydrolase</keyword>
<feature type="compositionally biased region" description="Basic residues" evidence="3">
    <location>
        <begin position="1"/>
        <end position="11"/>
    </location>
</feature>
<feature type="domain" description="3'-5' exonuclease" evidence="4">
    <location>
        <begin position="557"/>
        <end position="744"/>
    </location>
</feature>
<dbReference type="InterPro" id="IPR002562">
    <property type="entry name" value="3'-5'_exonuclease_dom"/>
</dbReference>
<gene>
    <name evidence="5" type="ORF">ACHAWU_006359</name>
</gene>
<evidence type="ECO:0000259" key="4">
    <source>
        <dbReference type="Pfam" id="PF01612"/>
    </source>
</evidence>
<keyword evidence="6" id="KW-1185">Reference proteome</keyword>
<accession>A0ABD3N400</accession>
<dbReference type="GO" id="GO:0008408">
    <property type="term" value="F:3'-5' exonuclease activity"/>
    <property type="evidence" value="ECO:0007669"/>
    <property type="project" value="UniProtKB-ARBA"/>
</dbReference>
<name>A0ABD3N400_9STRA</name>
<dbReference type="InterPro" id="IPR036397">
    <property type="entry name" value="RNaseH_sf"/>
</dbReference>
<sequence>MQSSKTTRKRNQTPQQKELQVKRSRETKLNKKKQKEAAEAARKAAEEAQKKQDARNNFFAPYSKQRNAALPKEGCNTTESSGTASEFRHSTVEHSLASEAVSLADSNRADIIQNLDYDDDDEKADDESGDSTVQPLGVQREYVKAIQQRLQYEIKDSDKLVENWLLNLLDGNDWWIRKCHVPKVLKKLKLNAHPLAYYRDIYVWLPDVRCWKTTGGTCMPCCPSCKSNERVGPHAFRDNHFGRVVVDLTETYYVLGRRYICLKCKNKSHQLKAVLQETAAANNIQIDEVRENEVQYTFMGWNDKSLPLFPCGIGNKFPAILTWKAGLDKKVVDMMRPLFDGGCRPDRLSALLLEMHSRRFFQLCIEHEYELACTRTLTQQSYEPLGDFGDKKKYNGLVPTGKFLAHVYKVYHASIGHYLDLEVKKRGATTLHWDVSYKEAKHLCLYRGRPVFKGLVTAMNEVGEVRIQFHIYSDSHEQMKSALEAFMGTTSSLGLPSVRLFYTDNPGGDRQFYMRQLPSLQSQQDILDELCVSNDVPAGIKDSHPSYEYDRINVRTALTKSDVEKVVMALKEDIKGGRIGLDAEWNQLVSCRGIQTGTSKIQTMQIAYRNSDDEINVLVLKVGKFDKLPQSLISLLDGTDGIDIFGVNVSADLVKISRDFQAADMMKMDHKLRPDVHNLGMLARRRDVVQDAGSSLELIAMRVLDITLDKTLRCSDWSGKLTDDQIKYAAIDAAVSLEAGEKLLEMPDLSIRLTPEAAIAGAKVDLIPRHGSVACMATRAATATIINSVTCTCPPGMVYGRKKQTEVRAGKGCCVVLLNTVFSPALIIPNYKSDDGTPVTIAAFPANHPFILPICMMKEHVDSPHVRATPIANTENTLGRSKPASCCVTQPDVNHNANKCVKDVHGCDGDKDDEEVCGYLDFVADMEGGDVEDANGDFTNDNIDFTDDDIDRLCSALFDSDNAQPGGKFLECKQLSSPPDPKYMVDRFSSVLGDCFHAMDRTKVPIRHEARKGYFVALREAFFVWNPVKLKELEERMKNSGLSDEAIQRQRYFNMQLFRDCVDRSVPPPKMLYWRVRAVYATYGPLIDSKTKAPLFNARAWSKADNLLKEILEGYYSDPPGIELYCVRLREDGTLMRNKYGMEIIECSRGTNRTEAYHKNIMVAFGSWAQGVEMSDCLLRERRHRHNQNVSEKRRFGFPRIGHYDTWLVDLLQILVMKNHNLRIYPDLSNTSEYVSTDESFDSIALHSCRLDKAVRDRYAEIDKNSIKLTRDQQYLCRVMGTPMPFLPFSGEQEYKAYAKFVIGDIIPTDDEDAAIGFCPFVDGTGVFPKLPTHMRTHKDQWERNQRVKESVRRVKRKNDTLLALNERIVPRCEGEETNTPIEDNGDGLIIKLQQCLPVLHVPPRKQILPGEMIPLPQPQAIIHTSRPMIVGGVSIENSLGDESGCSDLPVLKKRGRPPGSRSINGNRTRSCGRWESRLSRHWKSGTKWMPVFK</sequence>
<dbReference type="Gene3D" id="3.30.420.10">
    <property type="entry name" value="Ribonuclease H-like superfamily/Ribonuclease H"/>
    <property type="match status" value="1"/>
</dbReference>
<evidence type="ECO:0000256" key="3">
    <source>
        <dbReference type="SAM" id="MobiDB-lite"/>
    </source>
</evidence>
<organism evidence="5 6">
    <name type="scientific">Discostella pseudostelligera</name>
    <dbReference type="NCBI Taxonomy" id="259834"/>
    <lineage>
        <taxon>Eukaryota</taxon>
        <taxon>Sar</taxon>
        <taxon>Stramenopiles</taxon>
        <taxon>Ochrophyta</taxon>
        <taxon>Bacillariophyta</taxon>
        <taxon>Coscinodiscophyceae</taxon>
        <taxon>Thalassiosirophycidae</taxon>
        <taxon>Stephanodiscales</taxon>
        <taxon>Stephanodiscaceae</taxon>
        <taxon>Discostella</taxon>
    </lineage>
</organism>
<dbReference type="Pfam" id="PF01612">
    <property type="entry name" value="DNA_pol_A_exo1"/>
    <property type="match status" value="1"/>
</dbReference>
<dbReference type="EMBL" id="JALLBG020000035">
    <property type="protein sequence ID" value="KAL3770800.1"/>
    <property type="molecule type" value="Genomic_DNA"/>
</dbReference>
<evidence type="ECO:0000313" key="5">
    <source>
        <dbReference type="EMBL" id="KAL3770800.1"/>
    </source>
</evidence>
<dbReference type="InterPro" id="IPR051132">
    <property type="entry name" value="3-5_Exonuclease_domain"/>
</dbReference>
<keyword evidence="1" id="KW-0540">Nuclease</keyword>
<dbReference type="InterPro" id="IPR012337">
    <property type="entry name" value="RNaseH-like_sf"/>
</dbReference>
<comment type="caution">
    <text evidence="5">The sequence shown here is derived from an EMBL/GenBank/DDBJ whole genome shotgun (WGS) entry which is preliminary data.</text>
</comment>
<evidence type="ECO:0000256" key="1">
    <source>
        <dbReference type="ARBA" id="ARBA00022722"/>
    </source>
</evidence>
<feature type="region of interest" description="Disordered" evidence="3">
    <location>
        <begin position="1"/>
        <end position="91"/>
    </location>
</feature>
<evidence type="ECO:0000313" key="6">
    <source>
        <dbReference type="Proteomes" id="UP001530293"/>
    </source>
</evidence>
<evidence type="ECO:0000256" key="2">
    <source>
        <dbReference type="ARBA" id="ARBA00022801"/>
    </source>
</evidence>
<dbReference type="Proteomes" id="UP001530293">
    <property type="component" value="Unassembled WGS sequence"/>
</dbReference>
<dbReference type="PANTHER" id="PTHR13620:SF104">
    <property type="entry name" value="EXONUCLEASE 3'-5' DOMAIN-CONTAINING PROTEIN 2"/>
    <property type="match status" value="1"/>
</dbReference>
<dbReference type="SUPFAM" id="SSF53098">
    <property type="entry name" value="Ribonuclease H-like"/>
    <property type="match status" value="1"/>
</dbReference>
<reference evidence="5 6" key="1">
    <citation type="submission" date="2024-10" db="EMBL/GenBank/DDBJ databases">
        <title>Updated reference genomes for cyclostephanoid diatoms.</title>
        <authorList>
            <person name="Roberts W.R."/>
            <person name="Alverson A.J."/>
        </authorList>
    </citation>
    <scope>NUCLEOTIDE SEQUENCE [LARGE SCALE GENOMIC DNA]</scope>
    <source>
        <strain evidence="5 6">AJA232-27</strain>
    </source>
</reference>
<feature type="compositionally biased region" description="Polar residues" evidence="3">
    <location>
        <begin position="75"/>
        <end position="84"/>
    </location>
</feature>
<proteinExistence type="predicted"/>
<feature type="compositionally biased region" description="Basic and acidic residues" evidence="3">
    <location>
        <begin position="19"/>
        <end position="54"/>
    </location>
</feature>